<feature type="compositionally biased region" description="Basic and acidic residues" evidence="1">
    <location>
        <begin position="88"/>
        <end position="98"/>
    </location>
</feature>
<comment type="caution">
    <text evidence="2">The sequence shown here is derived from an EMBL/GenBank/DDBJ whole genome shotgun (WGS) entry which is preliminary data.</text>
</comment>
<dbReference type="EMBL" id="SKBN01000122">
    <property type="protein sequence ID" value="TGJ82615.1"/>
    <property type="molecule type" value="Genomic_DNA"/>
</dbReference>
<keyword evidence="3" id="KW-1185">Reference proteome</keyword>
<protein>
    <recommendedName>
        <fullName evidence="4">N-acetyltransferase domain-containing protein</fullName>
    </recommendedName>
</protein>
<dbReference type="PANTHER" id="PTHR42791">
    <property type="entry name" value="GNAT FAMILY ACETYLTRANSFERASE"/>
    <property type="match status" value="1"/>
</dbReference>
<accession>A0A4Z0YU05</accession>
<dbReference type="Proteomes" id="UP000297716">
    <property type="component" value="Unassembled WGS sequence"/>
</dbReference>
<proteinExistence type="predicted"/>
<dbReference type="Gene3D" id="3.40.630.30">
    <property type="match status" value="2"/>
</dbReference>
<name>A0A4Z0YU05_9PEZI</name>
<dbReference type="PANTHER" id="PTHR42791:SF1">
    <property type="entry name" value="N-ACETYLTRANSFERASE DOMAIN-CONTAINING PROTEIN"/>
    <property type="match status" value="1"/>
</dbReference>
<dbReference type="STRING" id="37992.A0A4Z0YU05"/>
<organism evidence="2 3">
    <name type="scientific">Xylaria hypoxylon</name>
    <dbReference type="NCBI Taxonomy" id="37992"/>
    <lineage>
        <taxon>Eukaryota</taxon>
        <taxon>Fungi</taxon>
        <taxon>Dikarya</taxon>
        <taxon>Ascomycota</taxon>
        <taxon>Pezizomycotina</taxon>
        <taxon>Sordariomycetes</taxon>
        <taxon>Xylariomycetidae</taxon>
        <taxon>Xylariales</taxon>
        <taxon>Xylariaceae</taxon>
        <taxon>Xylaria</taxon>
    </lineage>
</organism>
<evidence type="ECO:0000256" key="1">
    <source>
        <dbReference type="SAM" id="MobiDB-lite"/>
    </source>
</evidence>
<sequence>MDAFSNSEYTYWWGPTAAMWSWSEERIRRRFADASTQQFKVVDDANGTIVAWAKWDPPPRMVGLRDGFVVYDKAGESVGRNSLGADGKNGEGKGKEEAGENTSGKSHALGPPEGSNILLFHKFFDGIVSMEKKHKASEQLDREGLPTYLEATSAGAPLYQRLGFEAVDTLEFDRTEAGYDTPATLCIMIREPRST</sequence>
<evidence type="ECO:0008006" key="4">
    <source>
        <dbReference type="Google" id="ProtNLM"/>
    </source>
</evidence>
<evidence type="ECO:0000313" key="2">
    <source>
        <dbReference type="EMBL" id="TGJ82615.1"/>
    </source>
</evidence>
<dbReference type="InterPro" id="IPR052523">
    <property type="entry name" value="Trichothecene_AcTrans"/>
</dbReference>
<gene>
    <name evidence="2" type="ORF">E0Z10_g6151</name>
</gene>
<reference evidence="2 3" key="1">
    <citation type="submission" date="2019-03" db="EMBL/GenBank/DDBJ databases">
        <title>Draft genome sequence of Xylaria hypoxylon DSM 108379, a ubiquitous saprotrophic-parasitic fungi on hardwood.</title>
        <authorList>
            <person name="Buettner E."/>
            <person name="Leonhardt S."/>
            <person name="Gebauer A.M."/>
            <person name="Liers C."/>
            <person name="Hofrichter M."/>
            <person name="Kellner H."/>
        </authorList>
    </citation>
    <scope>NUCLEOTIDE SEQUENCE [LARGE SCALE GENOMIC DNA]</scope>
    <source>
        <strain evidence="2 3">DSM 108379</strain>
    </source>
</reference>
<dbReference type="OrthoDB" id="2744543at2759"/>
<evidence type="ECO:0000313" key="3">
    <source>
        <dbReference type="Proteomes" id="UP000297716"/>
    </source>
</evidence>
<feature type="region of interest" description="Disordered" evidence="1">
    <location>
        <begin position="80"/>
        <end position="112"/>
    </location>
</feature>
<dbReference type="AlphaFoldDB" id="A0A4Z0YU05"/>